<organism evidence="2 3">
    <name type="scientific">Spirosoma montaniterrae</name>
    <dbReference type="NCBI Taxonomy" id="1178516"/>
    <lineage>
        <taxon>Bacteria</taxon>
        <taxon>Pseudomonadati</taxon>
        <taxon>Bacteroidota</taxon>
        <taxon>Cytophagia</taxon>
        <taxon>Cytophagales</taxon>
        <taxon>Cytophagaceae</taxon>
        <taxon>Spirosoma</taxon>
    </lineage>
</organism>
<evidence type="ECO:0008006" key="4">
    <source>
        <dbReference type="Google" id="ProtNLM"/>
    </source>
</evidence>
<proteinExistence type="predicted"/>
<dbReference type="RefSeq" id="WP_077131438.1">
    <property type="nucleotide sequence ID" value="NZ_CP014263.1"/>
</dbReference>
<dbReference type="OrthoDB" id="953225at2"/>
<dbReference type="EMBL" id="CP014263">
    <property type="protein sequence ID" value="AQG80009.1"/>
    <property type="molecule type" value="Genomic_DNA"/>
</dbReference>
<dbReference type="InterPro" id="IPR025345">
    <property type="entry name" value="DUF4249"/>
</dbReference>
<accession>A0A1P9WXB4</accession>
<dbReference type="Pfam" id="PF14054">
    <property type="entry name" value="DUF4249"/>
    <property type="match status" value="1"/>
</dbReference>
<feature type="chain" id="PRO_5012885226" description="DUF4249 domain-containing protein" evidence="1">
    <location>
        <begin position="20"/>
        <end position="288"/>
    </location>
</feature>
<dbReference type="STRING" id="1178516.AWR27_12125"/>
<dbReference type="AlphaFoldDB" id="A0A1P9WXB4"/>
<dbReference type="PROSITE" id="PS51257">
    <property type="entry name" value="PROKAR_LIPOPROTEIN"/>
    <property type="match status" value="1"/>
</dbReference>
<evidence type="ECO:0000256" key="1">
    <source>
        <dbReference type="SAM" id="SignalP"/>
    </source>
</evidence>
<evidence type="ECO:0000313" key="2">
    <source>
        <dbReference type="EMBL" id="AQG80009.1"/>
    </source>
</evidence>
<evidence type="ECO:0000313" key="3">
    <source>
        <dbReference type="Proteomes" id="UP000187941"/>
    </source>
</evidence>
<name>A0A1P9WXB4_9BACT</name>
<dbReference type="KEGG" id="smon:AWR27_12125"/>
<reference evidence="2 3" key="1">
    <citation type="submission" date="2016-01" db="EMBL/GenBank/DDBJ databases">
        <authorList>
            <person name="Oliw E.H."/>
        </authorList>
    </citation>
    <scope>NUCLEOTIDE SEQUENCE [LARGE SCALE GENOMIC DNA]</scope>
    <source>
        <strain evidence="2 3">DY10</strain>
    </source>
</reference>
<gene>
    <name evidence="2" type="ORF">AWR27_12125</name>
</gene>
<feature type="signal peptide" evidence="1">
    <location>
        <begin position="1"/>
        <end position="19"/>
    </location>
</feature>
<keyword evidence="3" id="KW-1185">Reference proteome</keyword>
<dbReference type="Proteomes" id="UP000187941">
    <property type="component" value="Chromosome"/>
</dbReference>
<protein>
    <recommendedName>
        <fullName evidence="4">DUF4249 domain-containing protein</fullName>
    </recommendedName>
</protein>
<keyword evidence="1" id="KW-0732">Signal</keyword>
<sequence length="288" mass="31959">MRFLIAILLVALLAGCLKTTDPISPDRLLADRESKPVVVCFISPQDSVLAAKVAMSEPKIIATFESTLLVKNAVVTLSNGPQTIRLDYDDALGYYRTKPSDQFRVRAGETYRLTVRMGENRQITAQATVPESIPLQRVGIDSLLVDSSANQKTWQYTVRLSWNSPGGTNYYRGWGRIKQTVSTPGVLQAETRISQPDFMVEREIGSQPGPQTISGSFSVSIPANARIRTELAHIALFTTDENYYRYHATLREQLTNTNPFLTNATPLFSNIDGGFGVFAAYNGYYMSK</sequence>